<dbReference type="RefSeq" id="WP_202010951.1">
    <property type="nucleotide sequence ID" value="NZ_JAERRB010000004.1"/>
</dbReference>
<dbReference type="Pfam" id="PF14060">
    <property type="entry name" value="DUF4252"/>
    <property type="match status" value="1"/>
</dbReference>
<evidence type="ECO:0000256" key="1">
    <source>
        <dbReference type="SAM" id="SignalP"/>
    </source>
</evidence>
<gene>
    <name evidence="2" type="ORF">JI741_15245</name>
</gene>
<sequence>MKTLIASFLLVTVLSATAVAQSKSFISFKEKFIGLEDVHHLSLNGFFARTIFKMVAEDDLNHAVKAIKNIRLVTVPKAAFQKQNVSVPGFKNVLHGDAFEELAHVKENGDDITLYMQSTQKNDNRYMVLVEEEYVVTLIEFRGKVDPDFLIKNRPMSYNKS</sequence>
<dbReference type="InterPro" id="IPR025348">
    <property type="entry name" value="DUF4252"/>
</dbReference>
<dbReference type="EMBL" id="JAERRB010000004">
    <property type="protein sequence ID" value="MBL0742583.1"/>
    <property type="molecule type" value="Genomic_DNA"/>
</dbReference>
<feature type="signal peptide" evidence="1">
    <location>
        <begin position="1"/>
        <end position="20"/>
    </location>
</feature>
<comment type="caution">
    <text evidence="2">The sequence shown here is derived from an EMBL/GenBank/DDBJ whole genome shotgun (WGS) entry which is preliminary data.</text>
</comment>
<evidence type="ECO:0000313" key="2">
    <source>
        <dbReference type="EMBL" id="MBL0742583.1"/>
    </source>
</evidence>
<name>A0ABS1KTD6_9BACT</name>
<keyword evidence="3" id="KW-1185">Reference proteome</keyword>
<accession>A0ABS1KTD6</accession>
<evidence type="ECO:0000313" key="3">
    <source>
        <dbReference type="Proteomes" id="UP000613030"/>
    </source>
</evidence>
<reference evidence="2 3" key="1">
    <citation type="submission" date="2021-01" db="EMBL/GenBank/DDBJ databases">
        <title>Chryseolinea sp. Jin1 Genome sequencing and assembly.</title>
        <authorList>
            <person name="Kim I."/>
        </authorList>
    </citation>
    <scope>NUCLEOTIDE SEQUENCE [LARGE SCALE GENOMIC DNA]</scope>
    <source>
        <strain evidence="2 3">Jin1</strain>
    </source>
</reference>
<organism evidence="2 3">
    <name type="scientific">Chryseolinea lacunae</name>
    <dbReference type="NCBI Taxonomy" id="2801331"/>
    <lineage>
        <taxon>Bacteria</taxon>
        <taxon>Pseudomonadati</taxon>
        <taxon>Bacteroidota</taxon>
        <taxon>Cytophagia</taxon>
        <taxon>Cytophagales</taxon>
        <taxon>Fulvivirgaceae</taxon>
        <taxon>Chryseolinea</taxon>
    </lineage>
</organism>
<dbReference type="Proteomes" id="UP000613030">
    <property type="component" value="Unassembled WGS sequence"/>
</dbReference>
<keyword evidence="1" id="KW-0732">Signal</keyword>
<protein>
    <submittedName>
        <fullName evidence="2">DUF4252 domain-containing protein</fullName>
    </submittedName>
</protein>
<feature type="chain" id="PRO_5045953857" evidence="1">
    <location>
        <begin position="21"/>
        <end position="161"/>
    </location>
</feature>
<proteinExistence type="predicted"/>